<evidence type="ECO:0000259" key="1">
    <source>
        <dbReference type="Pfam" id="PF00535"/>
    </source>
</evidence>
<protein>
    <recommendedName>
        <fullName evidence="1">Glycosyltransferase 2-like domain-containing protein</fullName>
    </recommendedName>
</protein>
<sequence>MVETPLVSIIVPTKNAQGFLPGLLESIKLQTYDNIEIIVVDNFSTDNTVKI</sequence>
<dbReference type="Gene3D" id="3.90.550.10">
    <property type="entry name" value="Spore Coat Polysaccharide Biosynthesis Protein SpsA, Chain A"/>
    <property type="match status" value="1"/>
</dbReference>
<feature type="non-terminal residue" evidence="2">
    <location>
        <position position="51"/>
    </location>
</feature>
<organism evidence="2">
    <name type="scientific">marine sediment metagenome</name>
    <dbReference type="NCBI Taxonomy" id="412755"/>
    <lineage>
        <taxon>unclassified sequences</taxon>
        <taxon>metagenomes</taxon>
        <taxon>ecological metagenomes</taxon>
    </lineage>
</organism>
<dbReference type="AlphaFoldDB" id="X1DBW2"/>
<comment type="caution">
    <text evidence="2">The sequence shown here is derived from an EMBL/GenBank/DDBJ whole genome shotgun (WGS) entry which is preliminary data.</text>
</comment>
<name>X1DBW2_9ZZZZ</name>
<evidence type="ECO:0000313" key="2">
    <source>
        <dbReference type="EMBL" id="GAG93921.1"/>
    </source>
</evidence>
<dbReference type="EMBL" id="BART01020920">
    <property type="protein sequence ID" value="GAG93921.1"/>
    <property type="molecule type" value="Genomic_DNA"/>
</dbReference>
<proteinExistence type="predicted"/>
<dbReference type="SUPFAM" id="SSF53448">
    <property type="entry name" value="Nucleotide-diphospho-sugar transferases"/>
    <property type="match status" value="1"/>
</dbReference>
<reference evidence="2" key="1">
    <citation type="journal article" date="2014" name="Front. Microbiol.">
        <title>High frequency of phylogenetically diverse reductive dehalogenase-homologous genes in deep subseafloor sedimentary metagenomes.</title>
        <authorList>
            <person name="Kawai M."/>
            <person name="Futagami T."/>
            <person name="Toyoda A."/>
            <person name="Takaki Y."/>
            <person name="Nishi S."/>
            <person name="Hori S."/>
            <person name="Arai W."/>
            <person name="Tsubouchi T."/>
            <person name="Morono Y."/>
            <person name="Uchiyama I."/>
            <person name="Ito T."/>
            <person name="Fujiyama A."/>
            <person name="Inagaki F."/>
            <person name="Takami H."/>
        </authorList>
    </citation>
    <scope>NUCLEOTIDE SEQUENCE</scope>
    <source>
        <strain evidence="2">Expedition CK06-06</strain>
    </source>
</reference>
<dbReference type="Pfam" id="PF00535">
    <property type="entry name" value="Glycos_transf_2"/>
    <property type="match status" value="1"/>
</dbReference>
<accession>X1DBW2</accession>
<gene>
    <name evidence="2" type="ORF">S01H4_38744</name>
</gene>
<dbReference type="InterPro" id="IPR001173">
    <property type="entry name" value="Glyco_trans_2-like"/>
</dbReference>
<feature type="domain" description="Glycosyltransferase 2-like" evidence="1">
    <location>
        <begin position="8"/>
        <end position="51"/>
    </location>
</feature>
<dbReference type="InterPro" id="IPR029044">
    <property type="entry name" value="Nucleotide-diphossugar_trans"/>
</dbReference>
<dbReference type="PANTHER" id="PTHR22916:SF66">
    <property type="entry name" value="BETA-1,3-GALACTOSYLTRANSFERASE-RELATED"/>
    <property type="match status" value="1"/>
</dbReference>
<dbReference type="PANTHER" id="PTHR22916">
    <property type="entry name" value="GLYCOSYLTRANSFERASE"/>
    <property type="match status" value="1"/>
</dbReference>